<dbReference type="InterPro" id="IPR041698">
    <property type="entry name" value="Methyltransf_25"/>
</dbReference>
<dbReference type="Proteomes" id="UP000474757">
    <property type="component" value="Unassembled WGS sequence"/>
</dbReference>
<reference evidence="2 3" key="1">
    <citation type="submission" date="2020-02" db="EMBL/GenBank/DDBJ databases">
        <title>Pseudoroseicyclus tamarix, sp. nov., isolated from offshore sediment of a Tamarix chinensis forest.</title>
        <authorList>
            <person name="Gai Y."/>
        </authorList>
    </citation>
    <scope>NUCLEOTIDE SEQUENCE [LARGE SCALE GENOMIC DNA]</scope>
    <source>
        <strain evidence="2 3">CLL3-39</strain>
    </source>
</reference>
<dbReference type="AlphaFoldDB" id="A0A6B2K1J3"/>
<gene>
    <name evidence="2" type="ORF">GZA08_15340</name>
</gene>
<evidence type="ECO:0000259" key="1">
    <source>
        <dbReference type="Pfam" id="PF13649"/>
    </source>
</evidence>
<dbReference type="EMBL" id="JAAGAB010000003">
    <property type="protein sequence ID" value="NDV02344.1"/>
    <property type="molecule type" value="Genomic_DNA"/>
</dbReference>
<evidence type="ECO:0000313" key="3">
    <source>
        <dbReference type="Proteomes" id="UP000474757"/>
    </source>
</evidence>
<proteinExistence type="predicted"/>
<dbReference type="Pfam" id="PF13649">
    <property type="entry name" value="Methyltransf_25"/>
    <property type="match status" value="1"/>
</dbReference>
<comment type="caution">
    <text evidence="2">The sequence shown here is derived from an EMBL/GenBank/DDBJ whole genome shotgun (WGS) entry which is preliminary data.</text>
</comment>
<organism evidence="2 3">
    <name type="scientific">Pseudoroseicyclus tamaricis</name>
    <dbReference type="NCBI Taxonomy" id="2705421"/>
    <lineage>
        <taxon>Bacteria</taxon>
        <taxon>Pseudomonadati</taxon>
        <taxon>Pseudomonadota</taxon>
        <taxon>Alphaproteobacteria</taxon>
        <taxon>Rhodobacterales</taxon>
        <taxon>Paracoccaceae</taxon>
        <taxon>Pseudoroseicyclus</taxon>
    </lineage>
</organism>
<dbReference type="GO" id="GO:0032259">
    <property type="term" value="P:methylation"/>
    <property type="evidence" value="ECO:0007669"/>
    <property type="project" value="UniProtKB-KW"/>
</dbReference>
<dbReference type="GO" id="GO:0008168">
    <property type="term" value="F:methyltransferase activity"/>
    <property type="evidence" value="ECO:0007669"/>
    <property type="project" value="UniProtKB-KW"/>
</dbReference>
<accession>A0A6B2K1J3</accession>
<evidence type="ECO:0000313" key="2">
    <source>
        <dbReference type="EMBL" id="NDV02344.1"/>
    </source>
</evidence>
<keyword evidence="3" id="KW-1185">Reference proteome</keyword>
<sequence length="183" mass="20358">MSPPAPILVLAPPGGLGRLCDLACGTGRFLSHLAEAGTPPEAYLGLDISAAAIARAREAHPPARFPAARFEVRDLLAEPPRERFTHVVANGLFTVKDSLAHEEMWDFMVRMVTAMWGLAERGIAFNVMSDVVDWRRDDLFHVPTDRLLAFLYRLAGRRVVIRSDYGIYEYTAYVYREGPSARG</sequence>
<feature type="domain" description="Methyltransferase" evidence="1">
    <location>
        <begin position="21"/>
        <end position="100"/>
    </location>
</feature>
<dbReference type="RefSeq" id="WP_163895182.1">
    <property type="nucleotide sequence ID" value="NZ_JAAFYS010000003.1"/>
</dbReference>
<keyword evidence="2" id="KW-0489">Methyltransferase</keyword>
<keyword evidence="2" id="KW-0808">Transferase</keyword>
<dbReference type="InterPro" id="IPR029063">
    <property type="entry name" value="SAM-dependent_MTases_sf"/>
</dbReference>
<name>A0A6B2K1J3_9RHOB</name>
<protein>
    <submittedName>
        <fullName evidence="2">Class I SAM-dependent methyltransferase</fullName>
    </submittedName>
</protein>
<dbReference type="Gene3D" id="3.40.50.150">
    <property type="entry name" value="Vaccinia Virus protein VP39"/>
    <property type="match status" value="1"/>
</dbReference>
<dbReference type="SUPFAM" id="SSF53335">
    <property type="entry name" value="S-adenosyl-L-methionine-dependent methyltransferases"/>
    <property type="match status" value="1"/>
</dbReference>
<dbReference type="CDD" id="cd02440">
    <property type="entry name" value="AdoMet_MTases"/>
    <property type="match status" value="1"/>
</dbReference>